<protein>
    <recommendedName>
        <fullName evidence="4">Reverse transcriptase zinc-binding domain-containing protein</fullName>
    </recommendedName>
</protein>
<organism evidence="2 3">
    <name type="scientific">Elysia marginata</name>
    <dbReference type="NCBI Taxonomy" id="1093978"/>
    <lineage>
        <taxon>Eukaryota</taxon>
        <taxon>Metazoa</taxon>
        <taxon>Spiralia</taxon>
        <taxon>Lophotrochozoa</taxon>
        <taxon>Mollusca</taxon>
        <taxon>Gastropoda</taxon>
        <taxon>Heterobranchia</taxon>
        <taxon>Euthyneura</taxon>
        <taxon>Panpulmonata</taxon>
        <taxon>Sacoglossa</taxon>
        <taxon>Placobranchoidea</taxon>
        <taxon>Plakobranchidae</taxon>
        <taxon>Elysia</taxon>
    </lineage>
</organism>
<proteinExistence type="predicted"/>
<keyword evidence="3" id="KW-1185">Reference proteome</keyword>
<gene>
    <name evidence="2" type="ORF">ElyMa_003037300</name>
</gene>
<accession>A0AAV4IKW9</accession>
<feature type="region of interest" description="Disordered" evidence="1">
    <location>
        <begin position="71"/>
        <end position="93"/>
    </location>
</feature>
<dbReference type="Proteomes" id="UP000762676">
    <property type="component" value="Unassembled WGS sequence"/>
</dbReference>
<evidence type="ECO:0000256" key="1">
    <source>
        <dbReference type="SAM" id="MobiDB-lite"/>
    </source>
</evidence>
<comment type="caution">
    <text evidence="2">The sequence shown here is derived from an EMBL/GenBank/DDBJ whole genome shotgun (WGS) entry which is preliminary data.</text>
</comment>
<dbReference type="AlphaFoldDB" id="A0AAV4IKW9"/>
<dbReference type="EMBL" id="BMAT01006275">
    <property type="protein sequence ID" value="GFS09417.1"/>
    <property type="molecule type" value="Genomic_DNA"/>
</dbReference>
<name>A0AAV4IKW9_9GAST</name>
<evidence type="ECO:0008006" key="4">
    <source>
        <dbReference type="Google" id="ProtNLM"/>
    </source>
</evidence>
<evidence type="ECO:0000313" key="2">
    <source>
        <dbReference type="EMBL" id="GFS09417.1"/>
    </source>
</evidence>
<evidence type="ECO:0000313" key="3">
    <source>
        <dbReference type="Proteomes" id="UP000762676"/>
    </source>
</evidence>
<reference evidence="2 3" key="1">
    <citation type="journal article" date="2021" name="Elife">
        <title>Chloroplast acquisition without the gene transfer in kleptoplastic sea slugs, Plakobranchus ocellatus.</title>
        <authorList>
            <person name="Maeda T."/>
            <person name="Takahashi S."/>
            <person name="Yoshida T."/>
            <person name="Shimamura S."/>
            <person name="Takaki Y."/>
            <person name="Nagai Y."/>
            <person name="Toyoda A."/>
            <person name="Suzuki Y."/>
            <person name="Arimoto A."/>
            <person name="Ishii H."/>
            <person name="Satoh N."/>
            <person name="Nishiyama T."/>
            <person name="Hasebe M."/>
            <person name="Maruyama T."/>
            <person name="Minagawa J."/>
            <person name="Obokata J."/>
            <person name="Shigenobu S."/>
        </authorList>
    </citation>
    <scope>NUCLEOTIDE SEQUENCE [LARGE SCALE GENOMIC DNA]</scope>
</reference>
<sequence>MENHLPGRSKEAGLSRKERVLSQLRTGGNSPISNNYLHRIGVIDDPNCKDCPGRLDDMKHILLHCSRLKEDRKKTTGAKAHPKTSTDKSSEMCRLPEGNCEITPVK</sequence>